<dbReference type="PROSITE" id="PS50103">
    <property type="entry name" value="ZF_C3H1"/>
    <property type="match status" value="1"/>
</dbReference>
<organism evidence="8 9">
    <name type="scientific">Stephania cephalantha</name>
    <dbReference type="NCBI Taxonomy" id="152367"/>
    <lineage>
        <taxon>Eukaryota</taxon>
        <taxon>Viridiplantae</taxon>
        <taxon>Streptophyta</taxon>
        <taxon>Embryophyta</taxon>
        <taxon>Tracheophyta</taxon>
        <taxon>Spermatophyta</taxon>
        <taxon>Magnoliopsida</taxon>
        <taxon>Ranunculales</taxon>
        <taxon>Menispermaceae</taxon>
        <taxon>Menispermoideae</taxon>
        <taxon>Cissampelideae</taxon>
        <taxon>Stephania</taxon>
    </lineage>
</organism>
<dbReference type="InterPro" id="IPR009145">
    <property type="entry name" value="U2AF_small"/>
</dbReference>
<comment type="caution">
    <text evidence="8">The sequence shown here is derived from an EMBL/GenBank/DDBJ whole genome shotgun (WGS) entry which is preliminary data.</text>
</comment>
<feature type="compositionally biased region" description="Basic and acidic residues" evidence="6">
    <location>
        <begin position="375"/>
        <end position="388"/>
    </location>
</feature>
<feature type="compositionally biased region" description="Basic and acidic residues" evidence="6">
    <location>
        <begin position="152"/>
        <end position="169"/>
    </location>
</feature>
<feature type="compositionally biased region" description="Basic and acidic residues" evidence="6">
    <location>
        <begin position="246"/>
        <end position="267"/>
    </location>
</feature>
<feature type="zinc finger region" description="C3H1-type" evidence="5">
    <location>
        <begin position="20"/>
        <end position="50"/>
    </location>
</feature>
<dbReference type="Proteomes" id="UP001419268">
    <property type="component" value="Unassembled WGS sequence"/>
</dbReference>
<feature type="compositionally biased region" description="Polar residues" evidence="6">
    <location>
        <begin position="88"/>
        <end position="108"/>
    </location>
</feature>
<feature type="compositionally biased region" description="Basic residues" evidence="6">
    <location>
        <begin position="139"/>
        <end position="151"/>
    </location>
</feature>
<feature type="compositionally biased region" description="Basic residues" evidence="6">
    <location>
        <begin position="426"/>
        <end position="446"/>
    </location>
</feature>
<evidence type="ECO:0000256" key="6">
    <source>
        <dbReference type="SAM" id="MobiDB-lite"/>
    </source>
</evidence>
<reference evidence="8 9" key="1">
    <citation type="submission" date="2024-01" db="EMBL/GenBank/DDBJ databases">
        <title>Genome assemblies of Stephania.</title>
        <authorList>
            <person name="Yang L."/>
        </authorList>
    </citation>
    <scope>NUCLEOTIDE SEQUENCE [LARGE SCALE GENOMIC DNA]</scope>
    <source>
        <strain evidence="8">JXDWG</strain>
        <tissue evidence="8">Leaf</tissue>
    </source>
</reference>
<evidence type="ECO:0000256" key="1">
    <source>
        <dbReference type="ARBA" id="ARBA00022723"/>
    </source>
</evidence>
<feature type="compositionally biased region" description="Polar residues" evidence="6">
    <location>
        <begin position="341"/>
        <end position="352"/>
    </location>
</feature>
<evidence type="ECO:0000313" key="9">
    <source>
        <dbReference type="Proteomes" id="UP001419268"/>
    </source>
</evidence>
<gene>
    <name evidence="8" type="ORF">Scep_002995</name>
</gene>
<evidence type="ECO:0000259" key="7">
    <source>
        <dbReference type="PROSITE" id="PS50103"/>
    </source>
</evidence>
<feature type="region of interest" description="Disordered" evidence="6">
    <location>
        <begin position="336"/>
        <end position="500"/>
    </location>
</feature>
<feature type="compositionally biased region" description="Basic residues" evidence="6">
    <location>
        <begin position="485"/>
        <end position="500"/>
    </location>
</feature>
<feature type="compositionally biased region" description="Basic and acidic residues" evidence="6">
    <location>
        <begin position="447"/>
        <end position="460"/>
    </location>
</feature>
<feature type="compositionally biased region" description="Basic and acidic residues" evidence="6">
    <location>
        <begin position="178"/>
        <end position="187"/>
    </location>
</feature>
<keyword evidence="4 5" id="KW-0862">Zinc</keyword>
<feature type="compositionally biased region" description="Low complexity" evidence="6">
    <location>
        <begin position="353"/>
        <end position="363"/>
    </location>
</feature>
<evidence type="ECO:0000256" key="4">
    <source>
        <dbReference type="ARBA" id="ARBA00022833"/>
    </source>
</evidence>
<dbReference type="EMBL" id="JBBNAG010000001">
    <property type="protein sequence ID" value="KAK9167804.1"/>
    <property type="molecule type" value="Genomic_DNA"/>
</dbReference>
<proteinExistence type="predicted"/>
<dbReference type="PANTHER" id="PTHR12620">
    <property type="entry name" value="U2 SNRNP AUXILIARY FACTOR, SMALL SUBUNIT"/>
    <property type="match status" value="1"/>
</dbReference>
<feature type="domain" description="C3H1-type" evidence="7">
    <location>
        <begin position="20"/>
        <end position="50"/>
    </location>
</feature>
<keyword evidence="1 5" id="KW-0479">Metal-binding</keyword>
<feature type="region of interest" description="Disordered" evidence="6">
    <location>
        <begin position="224"/>
        <end position="267"/>
    </location>
</feature>
<dbReference type="GO" id="GO:0003723">
    <property type="term" value="F:RNA binding"/>
    <property type="evidence" value="ECO:0007669"/>
    <property type="project" value="InterPro"/>
</dbReference>
<sequence length="500" mass="57916">MNGRYFAGKQITCEFVGVTRWKVAICGEYMKSRLKTCSHGTACNFIHCFRNPGGDYEWADWDKPPPRHWVKKMVALFGDADESTYENCTGQDSNVRSRSSSRKTSWNQERYHSRRSKSRDIDNWDSSSGVDSSDENRNRSGRTSRRKHSRNARNEDDSKFENYRLEGRNVSRNCDYSDSPRKDKERLSSLSRTSTLHPKKGRASPNYDSNIVDENDYYIEHDRYGAKEGRKHDSARRHSKSSGQSSRREDSGRQAKKESVLDEHIAPVDNCESKNRIGYDYRSDSHDMNAGLESRETINQLDRWETRSTISGENEKLGNHYMDGNESYIANYKSHEEQLGRQRSTTKTRSLIKSQSSQRTKSTSQEEEASSSSGEDVRSKESRKDRRSHDRRKCKTKAKATRGTSPSQDSNGKSDDDDDDDAGFHHSGKHRRRHSHKDRGGSRRKNHQEDYDKDEKDKPIDLGTENLKRKRSSGKRSRSQSPARHSSRLKRERHLDRHRS</sequence>
<dbReference type="GO" id="GO:0089701">
    <property type="term" value="C:U2AF complex"/>
    <property type="evidence" value="ECO:0007669"/>
    <property type="project" value="InterPro"/>
</dbReference>
<name>A0AAP0LF03_9MAGN</name>
<dbReference type="InterPro" id="IPR000571">
    <property type="entry name" value="Znf_CCCH"/>
</dbReference>
<dbReference type="PRINTS" id="PR01848">
    <property type="entry name" value="U2AUXFACTOR"/>
</dbReference>
<feature type="compositionally biased region" description="Basic residues" evidence="6">
    <location>
        <begin position="468"/>
        <end position="478"/>
    </location>
</feature>
<protein>
    <recommendedName>
        <fullName evidence="7">C3H1-type domain-containing protein</fullName>
    </recommendedName>
</protein>
<dbReference type="GO" id="GO:0008270">
    <property type="term" value="F:zinc ion binding"/>
    <property type="evidence" value="ECO:0007669"/>
    <property type="project" value="UniProtKB-KW"/>
</dbReference>
<keyword evidence="9" id="KW-1185">Reference proteome</keyword>
<dbReference type="AlphaFoldDB" id="A0AAP0LF03"/>
<keyword evidence="2" id="KW-0677">Repeat</keyword>
<evidence type="ECO:0000313" key="8">
    <source>
        <dbReference type="EMBL" id="KAK9167804.1"/>
    </source>
</evidence>
<accession>A0AAP0LF03</accession>
<keyword evidence="3 5" id="KW-0863">Zinc-finger</keyword>
<evidence type="ECO:0000256" key="3">
    <source>
        <dbReference type="ARBA" id="ARBA00022771"/>
    </source>
</evidence>
<evidence type="ECO:0000256" key="5">
    <source>
        <dbReference type="PROSITE-ProRule" id="PRU00723"/>
    </source>
</evidence>
<dbReference type="GO" id="GO:0000398">
    <property type="term" value="P:mRNA splicing, via spliceosome"/>
    <property type="evidence" value="ECO:0007669"/>
    <property type="project" value="InterPro"/>
</dbReference>
<feature type="region of interest" description="Disordered" evidence="6">
    <location>
        <begin position="88"/>
        <end position="210"/>
    </location>
</feature>
<feature type="compositionally biased region" description="Basic residues" evidence="6">
    <location>
        <begin position="389"/>
        <end position="400"/>
    </location>
</feature>
<evidence type="ECO:0000256" key="2">
    <source>
        <dbReference type="ARBA" id="ARBA00022737"/>
    </source>
</evidence>